<accession>A0ABR2GTV9</accession>
<proteinExistence type="predicted"/>
<protein>
    <recommendedName>
        <fullName evidence="3">MULE transposase domain-containing protein</fullName>
    </recommendedName>
</protein>
<dbReference type="Proteomes" id="UP001470230">
    <property type="component" value="Unassembled WGS sequence"/>
</dbReference>
<evidence type="ECO:0000313" key="2">
    <source>
        <dbReference type="Proteomes" id="UP001470230"/>
    </source>
</evidence>
<evidence type="ECO:0008006" key="3">
    <source>
        <dbReference type="Google" id="ProtNLM"/>
    </source>
</evidence>
<evidence type="ECO:0000313" key="1">
    <source>
        <dbReference type="EMBL" id="KAK8837111.1"/>
    </source>
</evidence>
<reference evidence="1 2" key="1">
    <citation type="submission" date="2024-04" db="EMBL/GenBank/DDBJ databases">
        <title>Tritrichomonas musculus Genome.</title>
        <authorList>
            <person name="Alves-Ferreira E."/>
            <person name="Grigg M."/>
            <person name="Lorenzi H."/>
            <person name="Galac M."/>
        </authorList>
    </citation>
    <scope>NUCLEOTIDE SEQUENCE [LARGE SCALE GENOMIC DNA]</scope>
    <source>
        <strain evidence="1 2">EAF2021</strain>
    </source>
</reference>
<organism evidence="1 2">
    <name type="scientific">Tritrichomonas musculus</name>
    <dbReference type="NCBI Taxonomy" id="1915356"/>
    <lineage>
        <taxon>Eukaryota</taxon>
        <taxon>Metamonada</taxon>
        <taxon>Parabasalia</taxon>
        <taxon>Tritrichomonadida</taxon>
        <taxon>Tritrichomonadidae</taxon>
        <taxon>Tritrichomonas</taxon>
    </lineage>
</organism>
<sequence>MFDSIIPDNISFTTSQILYRNIKGSRIYDKFPITPSWSIVWNYKILSIFLNQMSNFKPDNIRATRNYSGKSETYRTFNFIDDFFGYSLVVYIYYKNNFEIKVFVNERTLKKMFTEINEGNFRFSYKLDLPNLNETSTAILNSETLAFFDINDFSPIFNYFINIMKSNLPKNRFTCFLHEFSKIYIKRPSSRSIINLQNLKIKTQGYLKILTIDRQFSHLFKLYKDQNLYALRGCYISPFAKSILQNKEKIDGIMIDGTFKILKNYVTCFILLIIQNTGIPVGFTFSYYEDQELFDLVFDTFFEILNEDLSIYTVESDQGKTIISSCKDHGCHHIFCLRHFLAKLHKLKYGFQGEKLVSCKCMKDFETLTKKFNANFQTFSAGEKTTLNNTLSRLGMKFINNEITIVDTDLWSSVSMIQRSTFCMPSTTNAIESIHGHLNEATPRNNCFFSSLYRIILTINSQIHRFQEKHRHNYGRIIREIKKKALNNPFIKNECDFYQTTLFECKCGETILYSKMYRIDIPCSHRIHLGCQFPILSDIELKYEKLFQELILDIQDDKKYVQKKETEYIKEIAAKNIKRYSHSKKEDIVNFVEEHFHPTYTEFALGYPIEFFDVISSGIEFFTK</sequence>
<dbReference type="EMBL" id="JAPFFF010000062">
    <property type="protein sequence ID" value="KAK8837111.1"/>
    <property type="molecule type" value="Genomic_DNA"/>
</dbReference>
<gene>
    <name evidence="1" type="ORF">M9Y10_037165</name>
</gene>
<comment type="caution">
    <text evidence="1">The sequence shown here is derived from an EMBL/GenBank/DDBJ whole genome shotgun (WGS) entry which is preliminary data.</text>
</comment>
<keyword evidence="2" id="KW-1185">Reference proteome</keyword>
<name>A0ABR2GTV9_9EUKA</name>